<evidence type="ECO:0008006" key="4">
    <source>
        <dbReference type="Google" id="ProtNLM"/>
    </source>
</evidence>
<reference evidence="3" key="1">
    <citation type="journal article" date="2021" name="Microbiol. Resour. Announc.">
        <title>LGAAP: Leishmaniinae Genome Assembly and Annotation Pipeline.</title>
        <authorList>
            <person name="Almutairi H."/>
            <person name="Urbaniak M.D."/>
            <person name="Bates M.D."/>
            <person name="Jariyapan N."/>
            <person name="Kwakye-Nuako G."/>
            <person name="Thomaz-Soccol V."/>
            <person name="Al-Salem W.S."/>
            <person name="Dillon R.J."/>
            <person name="Bates P.A."/>
            <person name="Gatherer D."/>
        </authorList>
    </citation>
    <scope>NUCLEOTIDE SEQUENCE [LARGE SCALE GENOMIC DNA]</scope>
</reference>
<dbReference type="GeneID" id="92358581"/>
<dbReference type="InterPro" id="IPR027417">
    <property type="entry name" value="P-loop_NTPase"/>
</dbReference>
<feature type="region of interest" description="Disordered" evidence="1">
    <location>
        <begin position="67"/>
        <end position="88"/>
    </location>
</feature>
<dbReference type="EMBL" id="JAFHLR010000033">
    <property type="protein sequence ID" value="KAG5469222.1"/>
    <property type="molecule type" value="Genomic_DNA"/>
</dbReference>
<dbReference type="RefSeq" id="XP_067060199.1">
    <property type="nucleotide sequence ID" value="XM_067204647.1"/>
</dbReference>
<keyword evidence="3" id="KW-1185">Reference proteome</keyword>
<evidence type="ECO:0000313" key="2">
    <source>
        <dbReference type="EMBL" id="KAG5469222.1"/>
    </source>
</evidence>
<proteinExistence type="predicted"/>
<protein>
    <recommendedName>
        <fullName evidence="4">Present in the outer mitochondrial membrane proteome 22</fullName>
    </recommendedName>
</protein>
<dbReference type="KEGG" id="loi:92358581"/>
<feature type="compositionally biased region" description="Basic and acidic residues" evidence="1">
    <location>
        <begin position="1198"/>
        <end position="1220"/>
    </location>
</feature>
<comment type="caution">
    <text evidence="2">The sequence shown here is derived from an EMBL/GenBank/DDBJ whole genome shotgun (WGS) entry which is preliminary data.</text>
</comment>
<feature type="compositionally biased region" description="Basic and acidic residues" evidence="1">
    <location>
        <begin position="35"/>
        <end position="44"/>
    </location>
</feature>
<accession>A0A836KE60</accession>
<dbReference type="SUPFAM" id="SSF52540">
    <property type="entry name" value="P-loop containing nucleoside triphosphate hydrolases"/>
    <property type="match status" value="2"/>
</dbReference>
<feature type="compositionally biased region" description="Basic and acidic residues" evidence="1">
    <location>
        <begin position="1177"/>
        <end position="1188"/>
    </location>
</feature>
<gene>
    <name evidence="2" type="ORF">LSCM4_02620</name>
</gene>
<evidence type="ECO:0000313" key="3">
    <source>
        <dbReference type="Proteomes" id="UP000674143"/>
    </source>
</evidence>
<dbReference type="PANTHER" id="PTHR35615:SF8">
    <property type="entry name" value="TRANSMEMBRANE PROTEIN"/>
    <property type="match status" value="1"/>
</dbReference>
<dbReference type="SMR" id="A0A836KE60"/>
<reference evidence="3" key="2">
    <citation type="journal article" date="2021" name="Sci. Data">
        <title>Chromosome-scale genome sequencing, assembly and annotation of six genomes from subfamily Leishmaniinae.</title>
        <authorList>
            <person name="Almutairi H."/>
            <person name="Urbaniak M.D."/>
            <person name="Bates M.D."/>
            <person name="Jariyapan N."/>
            <person name="Kwakye-Nuako G."/>
            <person name="Thomaz Soccol V."/>
            <person name="Al-Salem W.S."/>
            <person name="Dillon R.J."/>
            <person name="Bates P.A."/>
            <person name="Gatherer D."/>
        </authorList>
    </citation>
    <scope>NUCLEOTIDE SEQUENCE [LARGE SCALE GENOMIC DNA]</scope>
</reference>
<dbReference type="Proteomes" id="UP000674143">
    <property type="component" value="Unassembled WGS sequence"/>
</dbReference>
<sequence>MSSPTKATPALTQPVKEAKTASGATQPADAPSAPRGREISETRVADASAVLPNADVRQLSDCGALRQSGDANIPAGSGTPGSQLSQRQQTKGDFILMGGGYGNSVYRPGITGGYGSMCDFGGMSAAQPGGSMYGGKGGIENGMLGYGSMAGCGSMYGVMSGNPMGSMYGNGGLMGRVYGIGGLMGSMYGMGGPMGSMYGMGGPMGSIYGMGGPMGYMMARSMSFSSYGGNSIYGSMGSSSLMSIGGSTRSIGGMWGAESCCQVRRCHDRDMPTMAKLLQDDKEEHKRLFVTATAKQTEKDRQLPMKGAAAALTNGAITAEGDEKVLVKSVQPKSEEREEAEGTSLATANREAALTAAASAVRVGEDKGGVADRNRIHGIVIVENPLDTAVTVEKAEAGPTVSLKMASGKPAQCRVDEVMEGVDLDMSKSAVLSIVSSHLRSGHNVALIALDKRENVSAAAEKAIVAFYAASLGQLGADQEWKVTFSASAMSGTNRYRDLQDGAAAEAPPSALSFGSNPIFGACIMNLKRVIMNDVEAVRRHVSDVLAKKTSPEEIVFMQAIVRILKGDDSFICSMNAFVVRDSETAEAIAILDDRRVPVPVLRPAVRGAARTAAIISISGAAPASAEEAEAMRILDSLCMKESLPPRSGNVQRFIEYTNEQIGKIEKEMATLTGAEKDRRVLMVEKMRTMANDARELIGNMKTDPKVYPIHSKRTAPSAAPATAAEKESNAVGAAAAPAVGSEGVPQIPPKEALQAQVAVSTPASPFSSIHRLVYLQEAKAPSVGKAVKVMVDGETKAYDVDECIDSPAGAKVHSVEDSGQLGRMAAVLAAGFNVALLGAEFTAPAQPDAQMTWKYVRHLLVSVLTSATPETTTDVTLHMSVVHEREVLQDLVSGDAAPRRLVVATSPLFGPVVHGSTGAKVSTPEEVEEVMSKALANARSALKDGAMIVMTAVVRQLRKDDVMVASVFAVSAADLRPYKGVLEHNSSYSRTLFTYALGGPSTTGVLITASRDMDLSELASALSMQRSVAHVRVPASRSGSVREFVQYARSSLERQEKAVAAATEPAEKEAAGNSLRRLTASLRDHEELLANPKTAEAKAYPPEPAAAGASSAVAIAHPEQATAPPVVEQLVECAAETQCEEPQNSAAKVNLTVEPASLPQEGVLEKPQPLQAQLTEKPKPADEAKPQEEEEPPQPPSREEPQTSQEKKAHEEGQHKAAHGESTQAVRVLAVITEDMSTSLQVKEGWSVDGSGEQLVVTDFEGLQSFSMDEVVLRQNRGSPIDSRVLEELRHRFLRGDNVALLTAETRGSAASLEMIDRTVRHILGKMPPSNSLFMSLCALKESDSVVLDTLTEGGEFTTLEVNTSPLFGPSVAGATFVKVSVVEQFSKLMGAGLRKCGESRACVVLQVVQVEMKEGQQDINVSSLLALMCPGDISIYRHALDQSVKERGLLSLVLSGSCHTVFAVGLTKQPVDEGCLILSHLAQAFKGSVRNFKPRDGSVKGFIEHTRRAVAQMQKNCESATSEEDKVKMQGYIAAVTSMVEKSEAYLADPVGKMPPSFSDARAL</sequence>
<dbReference type="PANTHER" id="PTHR35615">
    <property type="entry name" value="PRESENT IN THE OUTER MITOCHONDRIAL MEMBRANE PROTEOME 22-RELATED"/>
    <property type="match status" value="1"/>
</dbReference>
<feature type="region of interest" description="Disordered" evidence="1">
    <location>
        <begin position="1"/>
        <end position="44"/>
    </location>
</feature>
<feature type="region of interest" description="Disordered" evidence="1">
    <location>
        <begin position="1176"/>
        <end position="1226"/>
    </location>
</feature>
<evidence type="ECO:0000256" key="1">
    <source>
        <dbReference type="SAM" id="MobiDB-lite"/>
    </source>
</evidence>
<organism evidence="2 3">
    <name type="scientific">Leishmania orientalis</name>
    <dbReference type="NCBI Taxonomy" id="2249476"/>
    <lineage>
        <taxon>Eukaryota</taxon>
        <taxon>Discoba</taxon>
        <taxon>Euglenozoa</taxon>
        <taxon>Kinetoplastea</taxon>
        <taxon>Metakinetoplastina</taxon>
        <taxon>Trypanosomatida</taxon>
        <taxon>Trypanosomatidae</taxon>
        <taxon>Leishmaniinae</taxon>
        <taxon>Leishmania</taxon>
    </lineage>
</organism>
<name>A0A836KE60_9TRYP</name>